<sequence length="72" mass="8003">MENKKITDMKLLRGQVMLANAIKGLQDFIDDKFTSLNDITIDDLDGLNGLVSCIKLASIEQTDNTIEFLDKG</sequence>
<reference evidence="1 2" key="1">
    <citation type="submission" date="2020-03" db="EMBL/GenBank/DDBJ databases">
        <title>Vagococcus sp. nov., isolated from beetles.</title>
        <authorList>
            <person name="Hyun D.-W."/>
            <person name="Bae J.-W."/>
        </authorList>
    </citation>
    <scope>NUCLEOTIDE SEQUENCE [LARGE SCALE GENOMIC DNA]</scope>
    <source>
        <strain evidence="1 2">HDW17B</strain>
    </source>
</reference>
<keyword evidence="2" id="KW-1185">Reference proteome</keyword>
<evidence type="ECO:0000313" key="2">
    <source>
        <dbReference type="Proteomes" id="UP000501747"/>
    </source>
</evidence>
<dbReference type="KEGG" id="vhy:G7082_02900"/>
<dbReference type="AlphaFoldDB" id="A0A6G8ARD7"/>
<organism evidence="1 2">
    <name type="scientific">Vagococcus hydrophili</name>
    <dbReference type="NCBI Taxonomy" id="2714947"/>
    <lineage>
        <taxon>Bacteria</taxon>
        <taxon>Bacillati</taxon>
        <taxon>Bacillota</taxon>
        <taxon>Bacilli</taxon>
        <taxon>Lactobacillales</taxon>
        <taxon>Enterococcaceae</taxon>
        <taxon>Vagococcus</taxon>
    </lineage>
</organism>
<gene>
    <name evidence="1" type="ORF">G7082_02900</name>
</gene>
<name>A0A6G8ARD7_9ENTE</name>
<dbReference type="EMBL" id="CP049887">
    <property type="protein sequence ID" value="QIL47557.1"/>
    <property type="molecule type" value="Genomic_DNA"/>
</dbReference>
<accession>A0A6G8ARD7</accession>
<dbReference type="RefSeq" id="WP_166033730.1">
    <property type="nucleotide sequence ID" value="NZ_CP049887.1"/>
</dbReference>
<dbReference type="Proteomes" id="UP000501747">
    <property type="component" value="Chromosome"/>
</dbReference>
<proteinExistence type="predicted"/>
<protein>
    <submittedName>
        <fullName evidence="1">Uncharacterized protein</fullName>
    </submittedName>
</protein>
<evidence type="ECO:0000313" key="1">
    <source>
        <dbReference type="EMBL" id="QIL47557.1"/>
    </source>
</evidence>